<dbReference type="InterPro" id="IPR001841">
    <property type="entry name" value="Znf_RING"/>
</dbReference>
<evidence type="ECO:0000256" key="6">
    <source>
        <dbReference type="ARBA" id="ARBA00022692"/>
    </source>
</evidence>
<dbReference type="SUPFAM" id="SSF57850">
    <property type="entry name" value="RING/U-box"/>
    <property type="match status" value="1"/>
</dbReference>
<gene>
    <name evidence="18" type="ORF">L1049_010905</name>
</gene>
<evidence type="ECO:0000313" key="19">
    <source>
        <dbReference type="Proteomes" id="UP001415857"/>
    </source>
</evidence>
<dbReference type="PANTHER" id="PTHR46719:SF7">
    <property type="entry name" value="RING-H2 FINGER PROTEIN ATL71-RELATED"/>
    <property type="match status" value="1"/>
</dbReference>
<keyword evidence="11 16" id="KW-1133">Transmembrane helix</keyword>
<dbReference type="Pfam" id="PF13639">
    <property type="entry name" value="zf-RING_2"/>
    <property type="match status" value="1"/>
</dbReference>
<evidence type="ECO:0000256" key="13">
    <source>
        <dbReference type="ARBA" id="ARBA00024209"/>
    </source>
</evidence>
<dbReference type="FunFam" id="3.30.40.10:FF:000187">
    <property type="entry name" value="E3 ubiquitin-protein ligase ATL6"/>
    <property type="match status" value="1"/>
</dbReference>
<evidence type="ECO:0000256" key="8">
    <source>
        <dbReference type="ARBA" id="ARBA00022771"/>
    </source>
</evidence>
<reference evidence="18 19" key="1">
    <citation type="journal article" date="2024" name="Plant J.">
        <title>Genome sequences and population genomics reveal climatic adaptation and genomic divergence between two closely related sweetgum species.</title>
        <authorList>
            <person name="Xu W.Q."/>
            <person name="Ren C.Q."/>
            <person name="Zhang X.Y."/>
            <person name="Comes H.P."/>
            <person name="Liu X.H."/>
            <person name="Li Y.G."/>
            <person name="Kettle C.J."/>
            <person name="Jalonen R."/>
            <person name="Gaisberger H."/>
            <person name="Ma Y.Z."/>
            <person name="Qiu Y.X."/>
        </authorList>
    </citation>
    <scope>NUCLEOTIDE SEQUENCE [LARGE SCALE GENOMIC DNA]</scope>
    <source>
        <strain evidence="18">Hangzhou</strain>
    </source>
</reference>
<dbReference type="EMBL" id="JBBPBK010000006">
    <property type="protein sequence ID" value="KAK9282685.1"/>
    <property type="molecule type" value="Genomic_DNA"/>
</dbReference>
<accession>A0AAP0X235</accession>
<comment type="pathway">
    <text evidence="3">Protein modification; protein ubiquitination.</text>
</comment>
<evidence type="ECO:0000256" key="14">
    <source>
        <dbReference type="PROSITE-ProRule" id="PRU00175"/>
    </source>
</evidence>
<dbReference type="InterPro" id="IPR045899">
    <property type="entry name" value="ATL71-like"/>
</dbReference>
<dbReference type="SMART" id="SM00184">
    <property type="entry name" value="RING"/>
    <property type="match status" value="1"/>
</dbReference>
<comment type="similarity">
    <text evidence="13">Belongs to the RING-type zinc finger family. ATL subfamily.</text>
</comment>
<evidence type="ECO:0000256" key="4">
    <source>
        <dbReference type="ARBA" id="ARBA00012483"/>
    </source>
</evidence>
<feature type="transmembrane region" description="Helical" evidence="16">
    <location>
        <begin position="16"/>
        <end position="40"/>
    </location>
</feature>
<keyword evidence="8 14" id="KW-0863">Zinc-finger</keyword>
<dbReference type="GO" id="GO:0008270">
    <property type="term" value="F:zinc ion binding"/>
    <property type="evidence" value="ECO:0007669"/>
    <property type="project" value="UniProtKB-KW"/>
</dbReference>
<evidence type="ECO:0000256" key="1">
    <source>
        <dbReference type="ARBA" id="ARBA00000900"/>
    </source>
</evidence>
<evidence type="ECO:0000256" key="3">
    <source>
        <dbReference type="ARBA" id="ARBA00004906"/>
    </source>
</evidence>
<keyword evidence="6 16" id="KW-0812">Transmembrane</keyword>
<comment type="catalytic activity">
    <reaction evidence="1">
        <text>S-ubiquitinyl-[E2 ubiquitin-conjugating enzyme]-L-cysteine + [acceptor protein]-L-lysine = [E2 ubiquitin-conjugating enzyme]-L-cysteine + N(6)-ubiquitinyl-[acceptor protein]-L-lysine.</text>
        <dbReference type="EC" id="2.3.2.27"/>
    </reaction>
</comment>
<dbReference type="GO" id="GO:0061630">
    <property type="term" value="F:ubiquitin protein ligase activity"/>
    <property type="evidence" value="ECO:0007669"/>
    <property type="project" value="UniProtKB-EC"/>
</dbReference>
<keyword evidence="19" id="KW-1185">Reference proteome</keyword>
<evidence type="ECO:0000256" key="11">
    <source>
        <dbReference type="ARBA" id="ARBA00022989"/>
    </source>
</evidence>
<proteinExistence type="inferred from homology"/>
<comment type="caution">
    <text evidence="18">The sequence shown here is derived from an EMBL/GenBank/DDBJ whole genome shotgun (WGS) entry which is preliminary data.</text>
</comment>
<keyword evidence="12 16" id="KW-0472">Membrane</keyword>
<dbReference type="CDD" id="cd16461">
    <property type="entry name" value="RING-H2_EL5-like"/>
    <property type="match status" value="1"/>
</dbReference>
<sequence length="166" mass="18236">MPQKNMDGQRSGGSSLGYYIGVSVGAFFLIMVITFAWYLYIRIRSPDDDHHHSQRSSDDQDSVTVGLAAGLDEATILTYPKLLYSEAKLHVNGDSTALICCSICLADYKETDMLRLLPDCGHLFHLQCIDAWLRLHPKCPVCRNSPVSTPPVAPAAADRGSSTLHL</sequence>
<name>A0AAP0X235_LIQFO</name>
<dbReference type="Gene3D" id="3.30.40.10">
    <property type="entry name" value="Zinc/RING finger domain, C3HC4 (zinc finger)"/>
    <property type="match status" value="1"/>
</dbReference>
<evidence type="ECO:0000256" key="10">
    <source>
        <dbReference type="ARBA" id="ARBA00022833"/>
    </source>
</evidence>
<dbReference type="InterPro" id="IPR013083">
    <property type="entry name" value="Znf_RING/FYVE/PHD"/>
</dbReference>
<evidence type="ECO:0000256" key="2">
    <source>
        <dbReference type="ARBA" id="ARBA00004167"/>
    </source>
</evidence>
<dbReference type="EC" id="2.3.2.27" evidence="4"/>
<evidence type="ECO:0000313" key="18">
    <source>
        <dbReference type="EMBL" id="KAK9282685.1"/>
    </source>
</evidence>
<keyword evidence="5" id="KW-0808">Transferase</keyword>
<dbReference type="PROSITE" id="PS50089">
    <property type="entry name" value="ZF_RING_2"/>
    <property type="match status" value="1"/>
</dbReference>
<evidence type="ECO:0000256" key="5">
    <source>
        <dbReference type="ARBA" id="ARBA00022679"/>
    </source>
</evidence>
<evidence type="ECO:0000256" key="16">
    <source>
        <dbReference type="SAM" id="Phobius"/>
    </source>
</evidence>
<dbReference type="PANTHER" id="PTHR46719">
    <property type="entry name" value="TRANSCRIPTION FACTOR C2H2 FAMILY-RELATED"/>
    <property type="match status" value="1"/>
</dbReference>
<evidence type="ECO:0000259" key="17">
    <source>
        <dbReference type="PROSITE" id="PS50089"/>
    </source>
</evidence>
<feature type="domain" description="RING-type" evidence="17">
    <location>
        <begin position="101"/>
        <end position="143"/>
    </location>
</feature>
<evidence type="ECO:0000256" key="12">
    <source>
        <dbReference type="ARBA" id="ARBA00023136"/>
    </source>
</evidence>
<dbReference type="AlphaFoldDB" id="A0AAP0X235"/>
<evidence type="ECO:0000256" key="7">
    <source>
        <dbReference type="ARBA" id="ARBA00022723"/>
    </source>
</evidence>
<dbReference type="GO" id="GO:0016020">
    <property type="term" value="C:membrane"/>
    <property type="evidence" value="ECO:0007669"/>
    <property type="project" value="UniProtKB-SubCell"/>
</dbReference>
<comment type="subcellular location">
    <subcellularLocation>
        <location evidence="2">Membrane</location>
        <topology evidence="2">Single-pass membrane protein</topology>
    </subcellularLocation>
</comment>
<organism evidence="18 19">
    <name type="scientific">Liquidambar formosana</name>
    <name type="common">Formosan gum</name>
    <dbReference type="NCBI Taxonomy" id="63359"/>
    <lineage>
        <taxon>Eukaryota</taxon>
        <taxon>Viridiplantae</taxon>
        <taxon>Streptophyta</taxon>
        <taxon>Embryophyta</taxon>
        <taxon>Tracheophyta</taxon>
        <taxon>Spermatophyta</taxon>
        <taxon>Magnoliopsida</taxon>
        <taxon>eudicotyledons</taxon>
        <taxon>Gunneridae</taxon>
        <taxon>Pentapetalae</taxon>
        <taxon>Saxifragales</taxon>
        <taxon>Altingiaceae</taxon>
        <taxon>Liquidambar</taxon>
    </lineage>
</organism>
<protein>
    <recommendedName>
        <fullName evidence="4">RING-type E3 ubiquitin transferase</fullName>
        <ecNumber evidence="4">2.3.2.27</ecNumber>
    </recommendedName>
</protein>
<keyword evidence="10" id="KW-0862">Zinc</keyword>
<evidence type="ECO:0000256" key="9">
    <source>
        <dbReference type="ARBA" id="ARBA00022786"/>
    </source>
</evidence>
<keyword evidence="9" id="KW-0833">Ubl conjugation pathway</keyword>
<dbReference type="Proteomes" id="UP001415857">
    <property type="component" value="Unassembled WGS sequence"/>
</dbReference>
<keyword evidence="7" id="KW-0479">Metal-binding</keyword>
<feature type="region of interest" description="Disordered" evidence="15">
    <location>
        <begin position="147"/>
        <end position="166"/>
    </location>
</feature>
<evidence type="ECO:0000256" key="15">
    <source>
        <dbReference type="SAM" id="MobiDB-lite"/>
    </source>
</evidence>